<dbReference type="KEGG" id="fpz:LA55_1808"/>
<feature type="transmembrane region" description="Helical" evidence="1">
    <location>
        <begin position="116"/>
        <end position="138"/>
    </location>
</feature>
<dbReference type="Proteomes" id="UP000031830">
    <property type="component" value="Chromosome"/>
</dbReference>
<name>A0A0B6D5D1_9GAMM</name>
<dbReference type="Pfam" id="PF19528">
    <property type="entry name" value="DUF6056"/>
    <property type="match status" value="1"/>
</dbReference>
<feature type="transmembrane region" description="Helical" evidence="1">
    <location>
        <begin position="258"/>
        <end position="278"/>
    </location>
</feature>
<dbReference type="EMBL" id="CP009440">
    <property type="protein sequence ID" value="AJI53487.1"/>
    <property type="molecule type" value="Genomic_DNA"/>
</dbReference>
<evidence type="ECO:0000313" key="2">
    <source>
        <dbReference type="EMBL" id="AJI53487.1"/>
    </source>
</evidence>
<feature type="transmembrane region" description="Helical" evidence="1">
    <location>
        <begin position="12"/>
        <end position="32"/>
    </location>
</feature>
<keyword evidence="1" id="KW-0472">Membrane</keyword>
<dbReference type="OrthoDB" id="5604692at2"/>
<dbReference type="AlphaFoldDB" id="A0A0B6D5D1"/>
<feature type="transmembrane region" description="Helical" evidence="1">
    <location>
        <begin position="284"/>
        <end position="306"/>
    </location>
</feature>
<proteinExistence type="predicted"/>
<dbReference type="RefSeq" id="WP_044526851.1">
    <property type="nucleotide sequence ID" value="NZ_CP009440.1"/>
</dbReference>
<feature type="transmembrane region" description="Helical" evidence="1">
    <location>
        <begin position="313"/>
        <end position="333"/>
    </location>
</feature>
<reference evidence="2 3" key="1">
    <citation type="journal article" date="2015" name="Genome Announc.">
        <title>Genome sequencing of 18 francisella strains to aid in assay development and testing.</title>
        <authorList>
            <person name="Johnson S.L."/>
            <person name="Daligault H.E."/>
            <person name="Davenport K.W."/>
            <person name="Coyne S.R."/>
            <person name="Frey K.G."/>
            <person name="Koroleva G.I."/>
            <person name="Broomall S.M."/>
            <person name="Bishop-Lilly K.A."/>
            <person name="Bruce D.C."/>
            <person name="Chertkov O."/>
            <person name="Freitas T."/>
            <person name="Jaissle J."/>
            <person name="Ladner J.T."/>
            <person name="Rosenzweig C.N."/>
            <person name="Gibbons H.S."/>
            <person name="Palacios G.F."/>
            <person name="Redden C.L."/>
            <person name="Xu Y."/>
            <person name="Minogue T.D."/>
            <person name="Chain P.S."/>
        </authorList>
    </citation>
    <scope>NUCLEOTIDE SEQUENCE [LARGE SCALE GENOMIC DNA]</scope>
    <source>
        <strain evidence="2 3">GA01-2794</strain>
    </source>
</reference>
<accession>A0A0B6D5D1</accession>
<feature type="transmembrane region" description="Helical" evidence="1">
    <location>
        <begin position="144"/>
        <end position="161"/>
    </location>
</feature>
<feature type="transmembrane region" description="Helical" evidence="1">
    <location>
        <begin position="339"/>
        <end position="358"/>
    </location>
</feature>
<evidence type="ECO:0000256" key="1">
    <source>
        <dbReference type="SAM" id="Phobius"/>
    </source>
</evidence>
<gene>
    <name evidence="2" type="ORF">LA55_1808</name>
</gene>
<dbReference type="InterPro" id="IPR045691">
    <property type="entry name" value="DUF6056"/>
</dbReference>
<protein>
    <submittedName>
        <fullName evidence="2">Putative membrane protein</fullName>
    </submittedName>
</protein>
<keyword evidence="1" id="KW-0812">Transmembrane</keyword>
<feature type="transmembrane region" description="Helical" evidence="1">
    <location>
        <begin position="209"/>
        <end position="227"/>
    </location>
</feature>
<keyword evidence="1" id="KW-1133">Transmembrane helix</keyword>
<feature type="transmembrane region" description="Helical" evidence="1">
    <location>
        <begin position="168"/>
        <end position="197"/>
    </location>
</feature>
<feature type="transmembrane region" description="Helical" evidence="1">
    <location>
        <begin position="81"/>
        <end position="104"/>
    </location>
</feature>
<sequence length="432" mass="51303">MLSTKSNIKYQIFVYLLIFAYFLIINLCQPLMMDDLWRSNVNALHDGTVWFHIRSDYFYWTGRVSAQLPVYILFNKSYPSLIYVVDMLNALALTVLVIYLYKLIFRDQVSILSRKFIIYACLFMGYFIDNTFLGNAMWKTIGIQYLWGISLVVWGVYFLFLENKHSRILSIILGVFIGLYNEAFFMVIFTICFYYIIHQIVKKDKLNKNTLYFIIPFIIAGIVMMVAPGNFARTSGMLAGQSLLGYIFHNLFDITMKFFSKFELSLPFILSVFMVFAFEKDIKTKVLTVLCLVSVSLTTFLIMFGLEIRVEMLYMLIYFYIICKYLFHSGFSYLFDKLYLFFAITLLFIAVKFFYAYLQLGYYNHLRMVDVRHYQQMHEKNILLPSFHLMRHTGIVYFELMEYSDDPEYVRNQGWNNEQFAQYYGFDSVFTK</sequence>
<organism evidence="2 3">
    <name type="scientific">Francisella philomiragia</name>
    <dbReference type="NCBI Taxonomy" id="28110"/>
    <lineage>
        <taxon>Bacteria</taxon>
        <taxon>Pseudomonadati</taxon>
        <taxon>Pseudomonadota</taxon>
        <taxon>Gammaproteobacteria</taxon>
        <taxon>Thiotrichales</taxon>
        <taxon>Francisellaceae</taxon>
        <taxon>Francisella</taxon>
    </lineage>
</organism>
<dbReference type="STRING" id="28110.KU46_241"/>
<evidence type="ECO:0000313" key="3">
    <source>
        <dbReference type="Proteomes" id="UP000031830"/>
    </source>
</evidence>